<evidence type="ECO:0000313" key="12">
    <source>
        <dbReference type="Proteomes" id="UP000002145"/>
    </source>
</evidence>
<evidence type="ECO:0000256" key="2">
    <source>
        <dbReference type="ARBA" id="ARBA00006154"/>
    </source>
</evidence>
<keyword evidence="6" id="KW-0100">Branched-chain amino acid biosynthesis</keyword>
<dbReference type="PROSITE" id="PS00816">
    <property type="entry name" value="AIPM_HOMOCIT_SYNTH_2"/>
    <property type="match status" value="1"/>
</dbReference>
<evidence type="ECO:0000313" key="11">
    <source>
        <dbReference type="EMBL" id="ABN53721.1"/>
    </source>
</evidence>
<dbReference type="GO" id="GO:0009097">
    <property type="term" value="P:isoleucine biosynthetic process"/>
    <property type="evidence" value="ECO:0007669"/>
    <property type="project" value="UniProtKB-UniRule"/>
</dbReference>
<dbReference type="GO" id="GO:0003852">
    <property type="term" value="F:2-isopropylmalate synthase activity"/>
    <property type="evidence" value="ECO:0007669"/>
    <property type="project" value="InterPro"/>
</dbReference>
<dbReference type="SUPFAM" id="SSF110921">
    <property type="entry name" value="2-isopropylmalate synthase LeuA, allosteric (dimerisation) domain"/>
    <property type="match status" value="1"/>
</dbReference>
<dbReference type="Pfam" id="PF00682">
    <property type="entry name" value="HMGL-like"/>
    <property type="match status" value="1"/>
</dbReference>
<sequence length="539" mass="59633">MGIVKHFFRKDEKMKKILIYDSTLRDGAQAQGISFSVEDKLKIVERLDRLGISYIEAGNPGSNPKDLEFFDRIGRVKLRHAKIIAFGSTRRVNVSVQEDANVKSLLKADTPAVAIFGKSWDFHVTDILKTTLDENLRMIFDTISFFKNKNKEVVFDAEHFFDGYKANPDYAMKTLKTAVEAGADCICLCDTNGGTFPNEIKDITARVVSEFNVNVGIHCHNDTGMAVANSIMAVLAGAVQVQGTMNGFGERSGNANLCTIIPNLQLKAGYDCIPQENMADLTATARSISEIANVIHDERAPYVGKYAFAHKAGMHADAVTKNSIAYEHINPEVVGNERLFLMSEVAGRSAVLHLIKNIDSTITKDSPETKLILDKLKELEFEGYQYEGAESSFEIVIRKILGKYRPSFELGEFKVVVNEPSISGANSSAMIKINVDGQYEITADEGQGPVNALDKALRKALEKFYPQIAEMKLTDYKVRVLDSNSATAAKVRVLIESTDGKEVWTTIGVSTDIIEASWKALVDSIEYKLIKDKEAKQKS</sequence>
<dbReference type="InterPro" id="IPR000891">
    <property type="entry name" value="PYR_CT"/>
</dbReference>
<evidence type="ECO:0000256" key="6">
    <source>
        <dbReference type="ARBA" id="ARBA00023304"/>
    </source>
</evidence>
<dbReference type="Proteomes" id="UP000002145">
    <property type="component" value="Chromosome"/>
</dbReference>
<reference evidence="12" key="1">
    <citation type="submission" date="2007-02" db="EMBL/GenBank/DDBJ databases">
        <title>Complete sequence of Clostridium thermocellum ATCC 27405.</title>
        <authorList>
            <consortium name="US DOE Joint Genome Institute"/>
            <person name="Copeland A."/>
            <person name="Lucas S."/>
            <person name="Lapidus A."/>
            <person name="Barry K."/>
            <person name="Detter J.C."/>
            <person name="Glavina del Rio T."/>
            <person name="Hammon N."/>
            <person name="Israni S."/>
            <person name="Dalin E."/>
            <person name="Tice H."/>
            <person name="Pitluck S."/>
            <person name="Chertkov O."/>
            <person name="Brettin T."/>
            <person name="Bruce D."/>
            <person name="Han C."/>
            <person name="Tapia R."/>
            <person name="Gilna P."/>
            <person name="Schmutz J."/>
            <person name="Larimer F."/>
            <person name="Land M."/>
            <person name="Hauser L."/>
            <person name="Kyrpides N."/>
            <person name="Mikhailova N."/>
            <person name="Wu J.H.D."/>
            <person name="Newcomb M."/>
            <person name="Richardson P."/>
        </authorList>
    </citation>
    <scope>NUCLEOTIDE SEQUENCE [LARGE SCALE GENOMIC DNA]</scope>
    <source>
        <strain evidence="12">ATCC 27405 / DSM 1237 / JCM 9322 / NBRC 103400 / NCIMB 10682 / NRRL B-4536 / VPI 7372</strain>
    </source>
</reference>
<dbReference type="InterPro" id="IPR002034">
    <property type="entry name" value="AIPM/Hcit_synth_CS"/>
</dbReference>
<comment type="pathway">
    <text evidence="1">Amino-acid biosynthesis; L-isoleucine biosynthesis; 2-oxobutanoate from pyruvate: step 1/3.</text>
</comment>
<comment type="catalytic activity">
    <reaction evidence="7">
        <text>pyruvate + acetyl-CoA + H2O = (3R)-citramalate + CoA + H(+)</text>
        <dbReference type="Rhea" id="RHEA:19045"/>
        <dbReference type="ChEBI" id="CHEBI:15361"/>
        <dbReference type="ChEBI" id="CHEBI:15377"/>
        <dbReference type="ChEBI" id="CHEBI:15378"/>
        <dbReference type="ChEBI" id="CHEBI:30934"/>
        <dbReference type="ChEBI" id="CHEBI:57287"/>
        <dbReference type="ChEBI" id="CHEBI:57288"/>
        <dbReference type="EC" id="2.3.3.21"/>
    </reaction>
</comment>
<dbReference type="GO" id="GO:0009098">
    <property type="term" value="P:L-leucine biosynthetic process"/>
    <property type="evidence" value="ECO:0007669"/>
    <property type="project" value="InterPro"/>
</dbReference>
<dbReference type="PROSITE" id="PS50991">
    <property type="entry name" value="PYR_CT"/>
    <property type="match status" value="1"/>
</dbReference>
<dbReference type="Pfam" id="PF08502">
    <property type="entry name" value="LeuA_dimer"/>
    <property type="match status" value="1"/>
</dbReference>
<keyword evidence="3" id="KW-0028">Amino-acid biosynthesis</keyword>
<evidence type="ECO:0000256" key="7">
    <source>
        <dbReference type="ARBA" id="ARBA00048263"/>
    </source>
</evidence>
<dbReference type="HOGENOM" id="CLU_022158_7_0_9"/>
<organism evidence="11 12">
    <name type="scientific">Acetivibrio thermocellus (strain ATCC 27405 / DSM 1237 / JCM 9322 / NBRC 103400 / NCIMB 10682 / NRRL B-4536 / VPI 7372)</name>
    <name type="common">Clostridium thermocellum</name>
    <dbReference type="NCBI Taxonomy" id="203119"/>
    <lineage>
        <taxon>Bacteria</taxon>
        <taxon>Bacillati</taxon>
        <taxon>Bacillota</taxon>
        <taxon>Clostridia</taxon>
        <taxon>Eubacteriales</taxon>
        <taxon>Oscillospiraceae</taxon>
        <taxon>Acetivibrio</taxon>
    </lineage>
</organism>
<evidence type="ECO:0000256" key="5">
    <source>
        <dbReference type="ARBA" id="ARBA00022679"/>
    </source>
</evidence>
<keyword evidence="12" id="KW-1185">Reference proteome</keyword>
<dbReference type="Gene3D" id="3.20.20.70">
    <property type="entry name" value="Aldolase class I"/>
    <property type="match status" value="1"/>
</dbReference>
<reference evidence="11 12" key="2">
    <citation type="journal article" date="2013" name="Biotechnol. Biofuels">
        <title>Global transcriptome analysis of Clostridium thermocellum ATCC 27405 during growth on dilute acid pretreated Populus and switchgrass.</title>
        <authorList>
            <person name="Wilson C.M."/>
            <person name="Rodriguez M.Jr."/>
            <person name="Johnson C.M."/>
            <person name="Martin S.L."/>
            <person name="Chu T.M."/>
            <person name="Wolfinger R.D."/>
            <person name="Hauser L.J."/>
            <person name="Land M.L."/>
            <person name="Klingeman D.M."/>
            <person name="Syed M.H."/>
            <person name="Ragauskas A.J."/>
            <person name="Tschaplinski T.J."/>
            <person name="Mielenz J.R."/>
            <person name="Brown S.D."/>
        </authorList>
    </citation>
    <scope>NUCLEOTIDE SEQUENCE [LARGE SCALE GENOMIC DNA]</scope>
    <source>
        <strain evidence="12">ATCC 27405 / DSM 1237 / JCM 9322 / NBRC 103400 / NCIMB 10682 / NRRL B-4536 / VPI 7372</strain>
    </source>
</reference>
<dbReference type="SUPFAM" id="SSF51569">
    <property type="entry name" value="Aldolase"/>
    <property type="match status" value="1"/>
</dbReference>
<dbReference type="EMBL" id="CP000568">
    <property type="protein sequence ID" value="ABN53721.1"/>
    <property type="molecule type" value="Genomic_DNA"/>
</dbReference>
<feature type="domain" description="Pyruvate carboxyltransferase" evidence="10">
    <location>
        <begin position="17"/>
        <end position="279"/>
    </location>
</feature>
<dbReference type="EC" id="2.3.3.21" evidence="8"/>
<dbReference type="InterPro" id="IPR013709">
    <property type="entry name" value="2-isopropylmalate_synth_dimer"/>
</dbReference>
<dbReference type="STRING" id="203119.Cthe_2519"/>
<keyword evidence="5 9" id="KW-0808">Transferase</keyword>
<gene>
    <name evidence="11" type="ordered locus">Cthe_2519</name>
</gene>
<comment type="similarity">
    <text evidence="2 9">Belongs to the alpha-IPM synthase/homocitrate synthase family.</text>
</comment>
<dbReference type="SMART" id="SM00917">
    <property type="entry name" value="LeuA_dimer"/>
    <property type="match status" value="1"/>
</dbReference>
<dbReference type="PROSITE" id="PS00815">
    <property type="entry name" value="AIPM_HOMOCIT_SYNTH_1"/>
    <property type="match status" value="1"/>
</dbReference>
<keyword evidence="11" id="KW-0012">Acyltransferase</keyword>
<dbReference type="InterPro" id="IPR036230">
    <property type="entry name" value="LeuA_allosteric_dom_sf"/>
</dbReference>
<dbReference type="GO" id="GO:0043714">
    <property type="term" value="F:(R)-citramalate synthase activity"/>
    <property type="evidence" value="ECO:0007669"/>
    <property type="project" value="UniProtKB-UniRule"/>
</dbReference>
<dbReference type="NCBIfam" id="TIGR00977">
    <property type="entry name" value="citramal_synth"/>
    <property type="match status" value="1"/>
</dbReference>
<dbReference type="InterPro" id="IPR054691">
    <property type="entry name" value="LeuA/HCS_post-cat"/>
</dbReference>
<evidence type="ECO:0000259" key="10">
    <source>
        <dbReference type="PROSITE" id="PS50991"/>
    </source>
</evidence>
<dbReference type="UniPathway" id="UPA00047">
    <property type="reaction ID" value="UER00066"/>
</dbReference>
<dbReference type="InterPro" id="IPR005675">
    <property type="entry name" value="Citramal_synthase"/>
</dbReference>
<dbReference type="CDD" id="cd07941">
    <property type="entry name" value="DRE_TIM_LeuA3"/>
    <property type="match status" value="1"/>
</dbReference>
<protein>
    <recommendedName>
        <fullName evidence="8">Citramalate synthase</fullName>
        <ecNumber evidence="8">2.3.3.21</ecNumber>
    </recommendedName>
</protein>
<dbReference type="KEGG" id="cth:Cthe_2519"/>
<keyword evidence="4" id="KW-0412">Isoleucine biosynthesis</keyword>
<evidence type="ECO:0000256" key="3">
    <source>
        <dbReference type="ARBA" id="ARBA00022605"/>
    </source>
</evidence>
<dbReference type="Pfam" id="PF22617">
    <property type="entry name" value="HCS_D2"/>
    <property type="match status" value="1"/>
</dbReference>
<dbReference type="PANTHER" id="PTHR43538">
    <property type="entry name" value="ALPHA-IPM SYNTHASE/HOMOCITRATE SYNTHASE"/>
    <property type="match status" value="1"/>
</dbReference>
<dbReference type="eggNOG" id="COG0119">
    <property type="taxonomic scope" value="Bacteria"/>
</dbReference>
<accession>A3DIE2</accession>
<proteinExistence type="inferred from homology"/>
<evidence type="ECO:0000256" key="9">
    <source>
        <dbReference type="RuleBase" id="RU003523"/>
    </source>
</evidence>
<name>A3DIE2_ACET2</name>
<dbReference type="InterPro" id="IPR013785">
    <property type="entry name" value="Aldolase_TIM"/>
</dbReference>
<evidence type="ECO:0000256" key="1">
    <source>
        <dbReference type="ARBA" id="ARBA00004743"/>
    </source>
</evidence>
<dbReference type="Gene3D" id="3.30.160.270">
    <property type="match status" value="1"/>
</dbReference>
<dbReference type="PANTHER" id="PTHR43538:SF1">
    <property type="entry name" value="(R)-CITRAMALATE SYNTHASE"/>
    <property type="match status" value="1"/>
</dbReference>
<evidence type="ECO:0000256" key="8">
    <source>
        <dbReference type="NCBIfam" id="TIGR00977"/>
    </source>
</evidence>
<evidence type="ECO:0000256" key="4">
    <source>
        <dbReference type="ARBA" id="ARBA00022624"/>
    </source>
</evidence>
<dbReference type="AlphaFoldDB" id="A3DIE2"/>